<evidence type="ECO:0000313" key="4">
    <source>
        <dbReference type="Proteomes" id="UP001227192"/>
    </source>
</evidence>
<keyword evidence="2" id="KW-1133">Transmembrane helix</keyword>
<feature type="compositionally biased region" description="Polar residues" evidence="1">
    <location>
        <begin position="72"/>
        <end position="81"/>
    </location>
</feature>
<protein>
    <submittedName>
        <fullName evidence="3">Uncharacterized protein</fullName>
    </submittedName>
</protein>
<proteinExistence type="predicted"/>
<gene>
    <name evidence="3" type="ORF">VN97_g3491</name>
</gene>
<evidence type="ECO:0000256" key="1">
    <source>
        <dbReference type="SAM" id="MobiDB-lite"/>
    </source>
</evidence>
<organism evidence="3 4">
    <name type="scientific">Penicillium thymicola</name>
    <dbReference type="NCBI Taxonomy" id="293382"/>
    <lineage>
        <taxon>Eukaryota</taxon>
        <taxon>Fungi</taxon>
        <taxon>Dikarya</taxon>
        <taxon>Ascomycota</taxon>
        <taxon>Pezizomycotina</taxon>
        <taxon>Eurotiomycetes</taxon>
        <taxon>Eurotiomycetidae</taxon>
        <taxon>Eurotiales</taxon>
        <taxon>Aspergillaceae</taxon>
        <taxon>Penicillium</taxon>
    </lineage>
</organism>
<keyword evidence="4" id="KW-1185">Reference proteome</keyword>
<comment type="caution">
    <text evidence="3">The sequence shown here is derived from an EMBL/GenBank/DDBJ whole genome shotgun (WGS) entry which is preliminary data.</text>
</comment>
<reference evidence="3" key="1">
    <citation type="submission" date="2015-06" db="EMBL/GenBank/DDBJ databases">
        <authorList>
            <person name="Nguyen H."/>
        </authorList>
    </citation>
    <scope>NUCLEOTIDE SEQUENCE</scope>
    <source>
        <strain evidence="3">DAOM 180753</strain>
    </source>
</reference>
<keyword evidence="2" id="KW-0472">Membrane</keyword>
<dbReference type="Proteomes" id="UP001227192">
    <property type="component" value="Unassembled WGS sequence"/>
</dbReference>
<name>A0AAI9TN48_PENTH</name>
<accession>A0AAI9TN48</accession>
<feature type="region of interest" description="Disordered" evidence="1">
    <location>
        <begin position="70"/>
        <end position="93"/>
    </location>
</feature>
<dbReference type="EMBL" id="LACB01000075">
    <property type="protein sequence ID" value="KAJ9489753.1"/>
    <property type="molecule type" value="Genomic_DNA"/>
</dbReference>
<keyword evidence="2" id="KW-0812">Transmembrane</keyword>
<dbReference type="AlphaFoldDB" id="A0AAI9TN48"/>
<reference evidence="3" key="2">
    <citation type="journal article" date="2016" name="Fungal Biol.">
        <title>Ochratoxin A production by Penicillium thymicola.</title>
        <authorList>
            <person name="Nguyen H.D.T."/>
            <person name="McMullin D.R."/>
            <person name="Ponomareva E."/>
            <person name="Riley R."/>
            <person name="Pomraning K.R."/>
            <person name="Baker S.E."/>
            <person name="Seifert K.A."/>
        </authorList>
    </citation>
    <scope>NUCLEOTIDE SEQUENCE</scope>
    <source>
        <strain evidence="3">DAOM 180753</strain>
    </source>
</reference>
<evidence type="ECO:0000313" key="3">
    <source>
        <dbReference type="EMBL" id="KAJ9489753.1"/>
    </source>
</evidence>
<feature type="transmembrane region" description="Helical" evidence="2">
    <location>
        <begin position="40"/>
        <end position="62"/>
    </location>
</feature>
<evidence type="ECO:0000256" key="2">
    <source>
        <dbReference type="SAM" id="Phobius"/>
    </source>
</evidence>
<sequence>MMNPRDINRDPSNQLTSALSAFLLLFPSMRESEVHPSIHLYNLFLSSLFFNLGPVLPFPPFIKHSSRGLPSLKTSPPSLRFNTPPRIPLPKGS</sequence>